<evidence type="ECO:0000259" key="1">
    <source>
        <dbReference type="Pfam" id="PF13471"/>
    </source>
</evidence>
<organism evidence="2">
    <name type="scientific">Caulobacter sp. 602-2</name>
    <dbReference type="NCBI Taxonomy" id="2710887"/>
    <lineage>
        <taxon>Bacteria</taxon>
        <taxon>Pseudomonadati</taxon>
        <taxon>Pseudomonadota</taxon>
        <taxon>Alphaproteobacteria</taxon>
        <taxon>Caulobacterales</taxon>
        <taxon>Caulobacteraceae</taxon>
        <taxon>Caulobacter</taxon>
    </lineage>
</organism>
<name>A0A6G4QVA9_9CAUL</name>
<proteinExistence type="predicted"/>
<dbReference type="Pfam" id="PF13471">
    <property type="entry name" value="Transglut_core3"/>
    <property type="match status" value="1"/>
</dbReference>
<gene>
    <name evidence="2" type="ORF">G5B46_07160</name>
</gene>
<dbReference type="EMBL" id="JAAKGT010000002">
    <property type="protein sequence ID" value="NGM49379.1"/>
    <property type="molecule type" value="Genomic_DNA"/>
</dbReference>
<protein>
    <submittedName>
        <fullName evidence="2">Lasso peptide biosynthesis B2 protein</fullName>
    </submittedName>
</protein>
<reference evidence="2" key="1">
    <citation type="submission" date="2020-02" db="EMBL/GenBank/DDBJ databases">
        <authorList>
            <person name="Gao J."/>
            <person name="Sun J."/>
        </authorList>
    </citation>
    <scope>NUCLEOTIDE SEQUENCE</scope>
    <source>
        <strain evidence="2">602-2</strain>
    </source>
</reference>
<accession>A0A6G4QVA9</accession>
<dbReference type="InterPro" id="IPR053521">
    <property type="entry name" value="McjB-like"/>
</dbReference>
<feature type="domain" description="Microcin J25-processing protein McjB C-terminal" evidence="1">
    <location>
        <begin position="122"/>
        <end position="222"/>
    </location>
</feature>
<sequence>MPASASLARSGRAAPLAAGVHGVAIDDDVVLLDEGADAYYCLAAAAGLFSTDAGGVVRAVHDEIAPQLQAAGMIGQGDEPRRAPPRLPRRSIDLWAGPFWPGGRAALRLVGAGLAAERDFRLLPLGGLLERARRRRRPAPSPPGRLEAACVAYAALRPWAPFGGACLQRSYMMLIYLRSLGLDADWVIGVRTWPFAAHCWLQAGDVALDDDHERLAAYTPLMVV</sequence>
<dbReference type="AlphaFoldDB" id="A0A6G4QVA9"/>
<evidence type="ECO:0000313" key="2">
    <source>
        <dbReference type="EMBL" id="NGM49379.1"/>
    </source>
</evidence>
<comment type="caution">
    <text evidence="2">The sequence shown here is derived from an EMBL/GenBank/DDBJ whole genome shotgun (WGS) entry which is preliminary data.</text>
</comment>
<dbReference type="InterPro" id="IPR032708">
    <property type="entry name" value="McjB_C"/>
</dbReference>
<dbReference type="NCBIfam" id="NF033537">
    <property type="entry name" value="lasso_biosyn_B2"/>
    <property type="match status" value="1"/>
</dbReference>
<dbReference type="RefSeq" id="WP_165257271.1">
    <property type="nucleotide sequence ID" value="NZ_JAAKGT010000002.1"/>
</dbReference>